<sequence length="148" mass="16559">MKVDRGDSMGSKNRKKKQAKRQKYIKKKQEQNIPLSKKVVIMIEKTFRYICMFLYVIFCVFLCGMVKNFGITPSVIEGIFGVTLVMVEGFLFFILFDKVWPSHESKKDRKRRKKSSSDSSSSSGFGDYSSNDCSSSSDGGGDCGGGGD</sequence>
<evidence type="ECO:0000256" key="2">
    <source>
        <dbReference type="SAM" id="Phobius"/>
    </source>
</evidence>
<evidence type="ECO:0000256" key="1">
    <source>
        <dbReference type="SAM" id="MobiDB-lite"/>
    </source>
</evidence>
<keyword evidence="2" id="KW-0812">Transmembrane</keyword>
<comment type="caution">
    <text evidence="3">The sequence shown here is derived from an EMBL/GenBank/DDBJ whole genome shotgun (WGS) entry which is preliminary data.</text>
</comment>
<reference evidence="3" key="1">
    <citation type="journal article" date="2012" name="Genome Res.">
        <title>Genomic characterization of the Bacillus cereus sensu lato species: Backdrop to the evolution of Bacillus anthracis.</title>
        <authorList>
            <person name="Zwick M.E."/>
            <person name="Joseph S.J."/>
            <person name="Didelot X."/>
            <person name="Chen P.E."/>
            <person name="Bishop-Lilly K.A."/>
            <person name="Stewart A.C."/>
            <person name="Willner K."/>
            <person name="Nolan N."/>
            <person name="Lentz S."/>
            <person name="Thomason M.K."/>
            <person name="Sozhamannan S."/>
            <person name="Mateczun A.J."/>
            <person name="Du L."/>
            <person name="Read T.D."/>
        </authorList>
    </citation>
    <scope>NUCLEOTIDE SEQUENCE [LARGE SCALE GENOMIC DNA]</scope>
    <source>
        <strain evidence="3">AH603</strain>
    </source>
</reference>
<feature type="compositionally biased region" description="Gly residues" evidence="1">
    <location>
        <begin position="138"/>
        <end position="148"/>
    </location>
</feature>
<feature type="region of interest" description="Disordered" evidence="1">
    <location>
        <begin position="1"/>
        <end position="23"/>
    </location>
</feature>
<dbReference type="EMBL" id="ACMP01000117">
    <property type="protein sequence ID" value="EEL68714.1"/>
    <property type="molecule type" value="Genomic_DNA"/>
</dbReference>
<keyword evidence="2" id="KW-1133">Transmembrane helix</keyword>
<feature type="region of interest" description="Disordered" evidence="1">
    <location>
        <begin position="102"/>
        <end position="148"/>
    </location>
</feature>
<feature type="transmembrane region" description="Helical" evidence="2">
    <location>
        <begin position="47"/>
        <end position="67"/>
    </location>
</feature>
<evidence type="ECO:0000313" key="3">
    <source>
        <dbReference type="EMBL" id="EEL68714.1"/>
    </source>
</evidence>
<feature type="transmembrane region" description="Helical" evidence="2">
    <location>
        <begin position="79"/>
        <end position="100"/>
    </location>
</feature>
<accession>C2Y089</accession>
<dbReference type="HOGENOM" id="CLU_151143_0_0_9"/>
<proteinExistence type="predicted"/>
<feature type="compositionally biased region" description="Low complexity" evidence="1">
    <location>
        <begin position="117"/>
        <end position="137"/>
    </location>
</feature>
<organism evidence="3">
    <name type="scientific">Bacillus mycoides</name>
    <dbReference type="NCBI Taxonomy" id="1405"/>
    <lineage>
        <taxon>Bacteria</taxon>
        <taxon>Bacillati</taxon>
        <taxon>Bacillota</taxon>
        <taxon>Bacilli</taxon>
        <taxon>Bacillales</taxon>
        <taxon>Bacillaceae</taxon>
        <taxon>Bacillus</taxon>
        <taxon>Bacillus cereus group</taxon>
    </lineage>
</organism>
<feature type="compositionally biased region" description="Basic residues" evidence="1">
    <location>
        <begin position="12"/>
        <end position="23"/>
    </location>
</feature>
<name>C2Y089_BACMY</name>
<keyword evidence="2" id="KW-0472">Membrane</keyword>
<gene>
    <name evidence="3" type="ORF">bcere0026_43750</name>
</gene>
<protein>
    <submittedName>
        <fullName evidence="3">Uncharacterized protein</fullName>
    </submittedName>
</protein>
<dbReference type="AlphaFoldDB" id="C2Y089"/>
<dbReference type="Proteomes" id="UP000001753">
    <property type="component" value="Chromosome"/>
</dbReference>